<dbReference type="GO" id="GO:0009506">
    <property type="term" value="C:plasmodesma"/>
    <property type="evidence" value="ECO:0007669"/>
    <property type="project" value="TreeGrafter"/>
</dbReference>
<evidence type="ECO:0000313" key="8">
    <source>
        <dbReference type="Proteomes" id="UP001165190"/>
    </source>
</evidence>
<dbReference type="PANTHER" id="PTHR27003">
    <property type="entry name" value="OS07G0166700 PROTEIN"/>
    <property type="match status" value="1"/>
</dbReference>
<dbReference type="Gene3D" id="3.30.200.20">
    <property type="entry name" value="Phosphorylase Kinase, domain 1"/>
    <property type="match status" value="1"/>
</dbReference>
<dbReference type="PROSITE" id="PS00109">
    <property type="entry name" value="PROTEIN_KINASE_TYR"/>
    <property type="match status" value="1"/>
</dbReference>
<dbReference type="SMART" id="SM00219">
    <property type="entry name" value="TyrKc"/>
    <property type="match status" value="1"/>
</dbReference>
<comment type="caution">
    <text evidence="7">The sequence shown here is derived from an EMBL/GenBank/DDBJ whole genome shotgun (WGS) entry which is preliminary data.</text>
</comment>
<evidence type="ECO:0000256" key="3">
    <source>
        <dbReference type="ARBA" id="ARBA00022741"/>
    </source>
</evidence>
<dbReference type="InterPro" id="IPR020635">
    <property type="entry name" value="Tyr_kinase_cat_dom"/>
</dbReference>
<dbReference type="InterPro" id="IPR011009">
    <property type="entry name" value="Kinase-like_dom_sf"/>
</dbReference>
<sequence>MKNPLRSLPCFSVSNKKNHQLNQGSQLPEGLCRHFSLAQIQAATNNFNADLIIGKRDLETVYKGTTNDGAIVAVLCWQRKNRPFGHYPGEFQNEVLFLCQLRHPHLVSLIGICEEGNVTIQVYEYTSKGTLYDHLFGEGYAPLLWKQRLQICIGAARGLHYLLTGAKYAVIHRDIRTSNILLDEECSPKLSGFGLSKLGPRSMSKTLMRTMSRLAGTVGYVAPDGELTDKSDVYSFGVVLFVVLFGKMRFDHTLPPNLDDLLLYAQESLSEGTIYHAIDPHLKGRIAPECLNKYLEIACSCVNRKANERPAMGEVEVTLELALELQDRADAEMESIKPSCECMYDEALFSAFSRKFTGLEVEINYDALLSSDSDNSNS</sequence>
<proteinExistence type="predicted"/>
<dbReference type="InterPro" id="IPR045272">
    <property type="entry name" value="ANXUR1/2-like"/>
</dbReference>
<accession>A0A9W7GY67</accession>
<dbReference type="InterPro" id="IPR001245">
    <property type="entry name" value="Ser-Thr/Tyr_kinase_cat_dom"/>
</dbReference>
<evidence type="ECO:0000313" key="7">
    <source>
        <dbReference type="EMBL" id="GMI66221.1"/>
    </source>
</evidence>
<dbReference type="OrthoDB" id="4062651at2759"/>
<keyword evidence="3" id="KW-0547">Nucleotide-binding</keyword>
<dbReference type="Pfam" id="PF07714">
    <property type="entry name" value="PK_Tyr_Ser-Thr"/>
    <property type="match status" value="1"/>
</dbReference>
<dbReference type="InterPro" id="IPR008266">
    <property type="entry name" value="Tyr_kinase_AS"/>
</dbReference>
<dbReference type="Gene3D" id="1.10.510.10">
    <property type="entry name" value="Transferase(Phosphotransferase) domain 1"/>
    <property type="match status" value="1"/>
</dbReference>
<evidence type="ECO:0000256" key="1">
    <source>
        <dbReference type="ARBA" id="ARBA00022527"/>
    </source>
</evidence>
<organism evidence="7 8">
    <name type="scientific">Hibiscus trionum</name>
    <name type="common">Flower of an hour</name>
    <dbReference type="NCBI Taxonomy" id="183268"/>
    <lineage>
        <taxon>Eukaryota</taxon>
        <taxon>Viridiplantae</taxon>
        <taxon>Streptophyta</taxon>
        <taxon>Embryophyta</taxon>
        <taxon>Tracheophyta</taxon>
        <taxon>Spermatophyta</taxon>
        <taxon>Magnoliopsida</taxon>
        <taxon>eudicotyledons</taxon>
        <taxon>Gunneridae</taxon>
        <taxon>Pentapetalae</taxon>
        <taxon>rosids</taxon>
        <taxon>malvids</taxon>
        <taxon>Malvales</taxon>
        <taxon>Malvaceae</taxon>
        <taxon>Malvoideae</taxon>
        <taxon>Hibiscus</taxon>
    </lineage>
</organism>
<dbReference type="GO" id="GO:0005524">
    <property type="term" value="F:ATP binding"/>
    <property type="evidence" value="ECO:0007669"/>
    <property type="project" value="UniProtKB-KW"/>
</dbReference>
<keyword evidence="8" id="KW-1185">Reference proteome</keyword>
<name>A0A9W7GY67_HIBTR</name>
<dbReference type="EMBL" id="BSYR01000004">
    <property type="protein sequence ID" value="GMI66221.1"/>
    <property type="molecule type" value="Genomic_DNA"/>
</dbReference>
<reference evidence="7" key="1">
    <citation type="submission" date="2023-05" db="EMBL/GenBank/DDBJ databases">
        <title>Genome and transcriptome analyses reveal genes involved in the formation of fine ridges on petal epidermal cells in Hibiscus trionum.</title>
        <authorList>
            <person name="Koshimizu S."/>
            <person name="Masuda S."/>
            <person name="Ishii T."/>
            <person name="Shirasu K."/>
            <person name="Hoshino A."/>
            <person name="Arita M."/>
        </authorList>
    </citation>
    <scope>NUCLEOTIDE SEQUENCE</scope>
    <source>
        <strain evidence="7">Hamamatsu line</strain>
    </source>
</reference>
<dbReference type="AlphaFoldDB" id="A0A9W7GY67"/>
<dbReference type="GO" id="GO:0004714">
    <property type="term" value="F:transmembrane receptor protein tyrosine kinase activity"/>
    <property type="evidence" value="ECO:0007669"/>
    <property type="project" value="InterPro"/>
</dbReference>
<keyword evidence="5" id="KW-0067">ATP-binding</keyword>
<evidence type="ECO:0000256" key="5">
    <source>
        <dbReference type="ARBA" id="ARBA00022840"/>
    </source>
</evidence>
<dbReference type="FunFam" id="3.30.200.20:FF:000039">
    <property type="entry name" value="receptor-like protein kinase FERONIA"/>
    <property type="match status" value="1"/>
</dbReference>
<keyword evidence="2" id="KW-0808">Transferase</keyword>
<dbReference type="GO" id="GO:0005886">
    <property type="term" value="C:plasma membrane"/>
    <property type="evidence" value="ECO:0007669"/>
    <property type="project" value="TreeGrafter"/>
</dbReference>
<evidence type="ECO:0000259" key="6">
    <source>
        <dbReference type="PROSITE" id="PS50011"/>
    </source>
</evidence>
<dbReference type="SUPFAM" id="SSF56112">
    <property type="entry name" value="Protein kinase-like (PK-like)"/>
    <property type="match status" value="1"/>
</dbReference>
<dbReference type="PANTHER" id="PTHR27003:SF278">
    <property type="entry name" value="RECEPTOR-LIKE PROTEIN KINASE ANXUR2"/>
    <property type="match status" value="1"/>
</dbReference>
<evidence type="ECO:0000256" key="2">
    <source>
        <dbReference type="ARBA" id="ARBA00022679"/>
    </source>
</evidence>
<feature type="domain" description="Protein kinase" evidence="6">
    <location>
        <begin position="47"/>
        <end position="323"/>
    </location>
</feature>
<keyword evidence="1" id="KW-0723">Serine/threonine-protein kinase</keyword>
<dbReference type="InterPro" id="IPR000719">
    <property type="entry name" value="Prot_kinase_dom"/>
</dbReference>
<dbReference type="Proteomes" id="UP001165190">
    <property type="component" value="Unassembled WGS sequence"/>
</dbReference>
<dbReference type="PROSITE" id="PS50011">
    <property type="entry name" value="PROTEIN_KINASE_DOM"/>
    <property type="match status" value="1"/>
</dbReference>
<gene>
    <name evidence="7" type="ORF">HRI_000291400</name>
</gene>
<evidence type="ECO:0000256" key="4">
    <source>
        <dbReference type="ARBA" id="ARBA00022777"/>
    </source>
</evidence>
<protein>
    <submittedName>
        <fullName evidence="7">FERONIA</fullName>
    </submittedName>
</protein>
<dbReference type="GO" id="GO:0004674">
    <property type="term" value="F:protein serine/threonine kinase activity"/>
    <property type="evidence" value="ECO:0007669"/>
    <property type="project" value="UniProtKB-KW"/>
</dbReference>
<keyword evidence="4" id="KW-0418">Kinase</keyword>